<reference evidence="3" key="1">
    <citation type="submission" date="2018-06" db="EMBL/GenBank/DDBJ databases">
        <authorList>
            <person name="Zhirakovskaya E."/>
        </authorList>
    </citation>
    <scope>NUCLEOTIDE SEQUENCE</scope>
</reference>
<feature type="region of interest" description="Disordered" evidence="1">
    <location>
        <begin position="185"/>
        <end position="246"/>
    </location>
</feature>
<dbReference type="PROSITE" id="PS51178">
    <property type="entry name" value="PASTA"/>
    <property type="match status" value="1"/>
</dbReference>
<dbReference type="SMART" id="SM00740">
    <property type="entry name" value="PASTA"/>
    <property type="match status" value="1"/>
</dbReference>
<dbReference type="Pfam" id="PF03793">
    <property type="entry name" value="PASTA"/>
    <property type="match status" value="1"/>
</dbReference>
<evidence type="ECO:0000259" key="2">
    <source>
        <dbReference type="PROSITE" id="PS51178"/>
    </source>
</evidence>
<evidence type="ECO:0000313" key="3">
    <source>
        <dbReference type="EMBL" id="VAX14645.1"/>
    </source>
</evidence>
<proteinExistence type="predicted"/>
<feature type="region of interest" description="Disordered" evidence="1">
    <location>
        <begin position="122"/>
        <end position="147"/>
    </location>
</feature>
<feature type="compositionally biased region" description="Gly residues" evidence="1">
    <location>
        <begin position="126"/>
        <end position="135"/>
    </location>
</feature>
<evidence type="ECO:0000256" key="1">
    <source>
        <dbReference type="SAM" id="MobiDB-lite"/>
    </source>
</evidence>
<feature type="compositionally biased region" description="Gly residues" evidence="1">
    <location>
        <begin position="185"/>
        <end position="195"/>
    </location>
</feature>
<organism evidence="3">
    <name type="scientific">hydrothermal vent metagenome</name>
    <dbReference type="NCBI Taxonomy" id="652676"/>
    <lineage>
        <taxon>unclassified sequences</taxon>
        <taxon>metagenomes</taxon>
        <taxon>ecological metagenomes</taxon>
    </lineage>
</organism>
<dbReference type="InterPro" id="IPR005543">
    <property type="entry name" value="PASTA_dom"/>
</dbReference>
<dbReference type="AlphaFoldDB" id="A0A3B1C7M7"/>
<dbReference type="EMBL" id="UOFZ01000187">
    <property type="protein sequence ID" value="VAX14645.1"/>
    <property type="molecule type" value="Genomic_DNA"/>
</dbReference>
<feature type="domain" description="PASTA" evidence="2">
    <location>
        <begin position="45"/>
        <end position="115"/>
    </location>
</feature>
<dbReference type="Gene3D" id="3.30.10.20">
    <property type="match status" value="1"/>
</dbReference>
<accession>A0A3B1C7M7</accession>
<sequence>MCNKGIKSNLLMAWLVGATFCCTVTVVLAGPLDRGEMQPRNNPAASSMIRVPGVLGQSERSALEILQRAGLNVNTRYIRQSTEKYAGRSGMVVKQTPSAGGIAMLGSSVTIMIYKVEDKSIDESDGGYGGPGGGYDDADGGTENARGGYDNADGGYGNAGGYDNAGGGTGNAGGGYDNTGGGYGNVGGGYKGNTGGSYNDNAGGASGDDTGYSGKGYSTDKAAADDSASGQDWGSSPGSNPRERLK</sequence>
<dbReference type="CDD" id="cd06577">
    <property type="entry name" value="PASTA_pknB"/>
    <property type="match status" value="1"/>
</dbReference>
<gene>
    <name evidence="3" type="ORF">MNBD_GAMMA24-2614</name>
</gene>
<protein>
    <recommendedName>
        <fullName evidence="2">PASTA domain-containing protein</fullName>
    </recommendedName>
</protein>
<name>A0A3B1C7M7_9ZZZZ</name>
<feature type="compositionally biased region" description="Low complexity" evidence="1">
    <location>
        <begin position="225"/>
        <end position="236"/>
    </location>
</feature>